<sequence length="83" mass="9407">MSMNNTLVSCFFLVFLPFFAGGRTMMNQGEGHRTCKESWVAPCVTEMECEEQCWSSHGKKAKAYCGFFPGQDAHSECVCEYRC</sequence>
<keyword evidence="3" id="KW-0295">Fungicide</keyword>
<feature type="chain" id="PRO_5041913171" evidence="5">
    <location>
        <begin position="23"/>
        <end position="83"/>
    </location>
</feature>
<feature type="signal peptide" evidence="5">
    <location>
        <begin position="1"/>
        <end position="22"/>
    </location>
</feature>
<dbReference type="InterPro" id="IPR010851">
    <property type="entry name" value="DEFL"/>
</dbReference>
<evidence type="ECO:0000256" key="3">
    <source>
        <dbReference type="ARBA" id="ARBA00022577"/>
    </source>
</evidence>
<organism evidence="6 7">
    <name type="scientific">Papaver atlanticum</name>
    <dbReference type="NCBI Taxonomy" id="357466"/>
    <lineage>
        <taxon>Eukaryota</taxon>
        <taxon>Viridiplantae</taxon>
        <taxon>Streptophyta</taxon>
        <taxon>Embryophyta</taxon>
        <taxon>Tracheophyta</taxon>
        <taxon>Spermatophyta</taxon>
        <taxon>Magnoliopsida</taxon>
        <taxon>Ranunculales</taxon>
        <taxon>Papaveraceae</taxon>
        <taxon>Papaveroideae</taxon>
        <taxon>Papaver</taxon>
    </lineage>
</organism>
<dbReference type="AlphaFoldDB" id="A0AAD4SXZ5"/>
<evidence type="ECO:0000313" key="7">
    <source>
        <dbReference type="Proteomes" id="UP001202328"/>
    </source>
</evidence>
<keyword evidence="2" id="KW-0929">Antimicrobial</keyword>
<name>A0AAD4SXZ5_9MAGN</name>
<keyword evidence="4" id="KW-0611">Plant defense</keyword>
<evidence type="ECO:0000256" key="4">
    <source>
        <dbReference type="ARBA" id="ARBA00022821"/>
    </source>
</evidence>
<keyword evidence="5" id="KW-0732">Signal</keyword>
<comment type="caution">
    <text evidence="6">The sequence shown here is derived from an EMBL/GenBank/DDBJ whole genome shotgun (WGS) entry which is preliminary data.</text>
</comment>
<dbReference type="EMBL" id="JAJJMB010008071">
    <property type="protein sequence ID" value="KAI3926118.1"/>
    <property type="molecule type" value="Genomic_DNA"/>
</dbReference>
<accession>A0AAD4SXZ5</accession>
<evidence type="ECO:0000256" key="1">
    <source>
        <dbReference type="ARBA" id="ARBA00006722"/>
    </source>
</evidence>
<dbReference type="Proteomes" id="UP001202328">
    <property type="component" value="Unassembled WGS sequence"/>
</dbReference>
<dbReference type="Pfam" id="PF25052">
    <property type="entry name" value="AtDEF-like"/>
    <property type="match status" value="1"/>
</dbReference>
<proteinExistence type="inferred from homology"/>
<gene>
    <name evidence="6" type="ORF">MKW98_028254</name>
</gene>
<reference evidence="6" key="1">
    <citation type="submission" date="2022-04" db="EMBL/GenBank/DDBJ databases">
        <title>A functionally conserved STORR gene fusion in Papaver species that diverged 16.8 million years ago.</title>
        <authorList>
            <person name="Catania T."/>
        </authorList>
    </citation>
    <scope>NUCLEOTIDE SEQUENCE</scope>
    <source>
        <strain evidence="6">S-188037</strain>
    </source>
</reference>
<dbReference type="GO" id="GO:0050832">
    <property type="term" value="P:defense response to fungus"/>
    <property type="evidence" value="ECO:0007669"/>
    <property type="project" value="UniProtKB-KW"/>
</dbReference>
<protein>
    <submittedName>
        <fullName evidence="6">Uncharacterized protein</fullName>
    </submittedName>
</protein>
<comment type="similarity">
    <text evidence="1">Belongs to the DEFL family.</text>
</comment>
<keyword evidence="7" id="KW-1185">Reference proteome</keyword>
<dbReference type="GO" id="GO:0031640">
    <property type="term" value="P:killing of cells of another organism"/>
    <property type="evidence" value="ECO:0007669"/>
    <property type="project" value="UniProtKB-KW"/>
</dbReference>
<evidence type="ECO:0000256" key="5">
    <source>
        <dbReference type="SAM" id="SignalP"/>
    </source>
</evidence>
<evidence type="ECO:0000313" key="6">
    <source>
        <dbReference type="EMBL" id="KAI3926118.1"/>
    </source>
</evidence>
<evidence type="ECO:0000256" key="2">
    <source>
        <dbReference type="ARBA" id="ARBA00022529"/>
    </source>
</evidence>